<gene>
    <name evidence="1" type="ORF">ABNX05_04905</name>
</gene>
<organism evidence="1 2">
    <name type="scientific">Lysinibacillus zambalensis</name>
    <dbReference type="NCBI Taxonomy" id="3160866"/>
    <lineage>
        <taxon>Bacteria</taxon>
        <taxon>Bacillati</taxon>
        <taxon>Bacillota</taxon>
        <taxon>Bacilli</taxon>
        <taxon>Bacillales</taxon>
        <taxon>Bacillaceae</taxon>
        <taxon>Lysinibacillus</taxon>
    </lineage>
</organism>
<name>A0ABV1MN56_9BACI</name>
<protein>
    <submittedName>
        <fullName evidence="1">Phage portal protein</fullName>
    </submittedName>
</protein>
<dbReference type="EMBL" id="JBEGDG010000002">
    <property type="protein sequence ID" value="MEQ6353947.1"/>
    <property type="molecule type" value="Genomic_DNA"/>
</dbReference>
<dbReference type="Pfam" id="PF04860">
    <property type="entry name" value="Phage_portal"/>
    <property type="match status" value="1"/>
</dbReference>
<dbReference type="InterPro" id="IPR006944">
    <property type="entry name" value="Phage/GTA_portal"/>
</dbReference>
<sequence length="385" mass="44094">MGFLSNIFQRNQTLKSSYEFDFEGLEVEQRAYLKTMALEVCIGFIARTVAMATFRISQHNKRVYDDWDYSLNVRPNTDQSAAEFWQDFAYRAIHNNEVLVIVSDSGDLLIADSFTRKEYAVLPDTFSNVTVKEFTFQRTFKMDEVIYITYNNEKLTKFMKGLFADYTELFSRMIQTSMFSNQIRATASVDAQQKLDDENLAELGSFINKMFNAFKTKVFAIVPKLKGFDYEEITDGTNGGRSIEDITKISDKAVEHVAQLLGIPVALVRGDMSEYETALKAYDKFCYGPFLKKISDELNNKTIEKKDYQNGRKIKVRGIVIDDPLERLDKVDKGIASGVITPNEGRVEFLNLEPSDDPAMNLHYITKNYEKAQHSKGGENENEEN</sequence>
<evidence type="ECO:0000313" key="1">
    <source>
        <dbReference type="EMBL" id="MEQ6353947.1"/>
    </source>
</evidence>
<keyword evidence="2" id="KW-1185">Reference proteome</keyword>
<dbReference type="InterPro" id="IPR006427">
    <property type="entry name" value="Portal_HK97"/>
</dbReference>
<dbReference type="NCBIfam" id="TIGR01537">
    <property type="entry name" value="portal_HK97"/>
    <property type="match status" value="1"/>
</dbReference>
<dbReference type="RefSeq" id="WP_349658697.1">
    <property type="nucleotide sequence ID" value="NZ_JBEGDG010000002.1"/>
</dbReference>
<comment type="caution">
    <text evidence="1">The sequence shown here is derived from an EMBL/GenBank/DDBJ whole genome shotgun (WGS) entry which is preliminary data.</text>
</comment>
<reference evidence="1 2" key="1">
    <citation type="submission" date="2024-06" db="EMBL/GenBank/DDBJ databases">
        <title>Lysinibacillus zambalefons sp. nov., a Novel Firmicute Isolated from the Poon Bato Zambales Hyperalkaline Spring.</title>
        <authorList>
            <person name="Aja J.A."/>
            <person name="Lazaro J.E.H."/>
            <person name="Llorin L.D."/>
            <person name="Lim K.R."/>
            <person name="Teodosio J."/>
            <person name="Dalisay D.S."/>
        </authorList>
    </citation>
    <scope>NUCLEOTIDE SEQUENCE [LARGE SCALE GENOMIC DNA]</scope>
    <source>
        <strain evidence="1 2">M3</strain>
    </source>
</reference>
<evidence type="ECO:0000313" key="2">
    <source>
        <dbReference type="Proteomes" id="UP001478862"/>
    </source>
</evidence>
<proteinExistence type="predicted"/>
<dbReference type="Proteomes" id="UP001478862">
    <property type="component" value="Unassembled WGS sequence"/>
</dbReference>
<accession>A0ABV1MN56</accession>